<dbReference type="Gramene" id="PUZ60492">
    <property type="protein sequence ID" value="PUZ60492"/>
    <property type="gene ID" value="GQ55_4G132600"/>
</dbReference>
<evidence type="ECO:0000313" key="1">
    <source>
        <dbReference type="EMBL" id="PUZ60492.1"/>
    </source>
</evidence>
<protein>
    <submittedName>
        <fullName evidence="1">Uncharacterized protein</fullName>
    </submittedName>
</protein>
<accession>A0A2T7DY37</accession>
<name>A0A2T7DY37_9POAL</name>
<keyword evidence="2" id="KW-1185">Reference proteome</keyword>
<proteinExistence type="predicted"/>
<evidence type="ECO:0000313" key="2">
    <source>
        <dbReference type="Proteomes" id="UP000244336"/>
    </source>
</evidence>
<sequence>MTLMSTQERALINQRRRESYHVKKLLRIEEMEGKREYKCRMKECNNLHLDSIAMANPQFVPKLIFPTPIEPLTSESELVFPKFNGSPVYIPWIVEQTPDVQGTESGVGRNLPRRRVFHATIGKNRSCRYDADRCADQLSTESREGLYGAG</sequence>
<organism evidence="1 2">
    <name type="scientific">Panicum hallii var. hallii</name>
    <dbReference type="NCBI Taxonomy" id="1504633"/>
    <lineage>
        <taxon>Eukaryota</taxon>
        <taxon>Viridiplantae</taxon>
        <taxon>Streptophyta</taxon>
        <taxon>Embryophyta</taxon>
        <taxon>Tracheophyta</taxon>
        <taxon>Spermatophyta</taxon>
        <taxon>Magnoliopsida</taxon>
        <taxon>Liliopsida</taxon>
        <taxon>Poales</taxon>
        <taxon>Poaceae</taxon>
        <taxon>PACMAD clade</taxon>
        <taxon>Panicoideae</taxon>
        <taxon>Panicodae</taxon>
        <taxon>Paniceae</taxon>
        <taxon>Panicinae</taxon>
        <taxon>Panicum</taxon>
        <taxon>Panicum sect. Panicum</taxon>
    </lineage>
</organism>
<dbReference type="AlphaFoldDB" id="A0A2T7DY37"/>
<reference evidence="1 2" key="1">
    <citation type="submission" date="2018-04" db="EMBL/GenBank/DDBJ databases">
        <title>WGS assembly of Panicum hallii var. hallii HAL2.</title>
        <authorList>
            <person name="Lovell J."/>
            <person name="Jenkins J."/>
            <person name="Lowry D."/>
            <person name="Mamidi S."/>
            <person name="Sreedasyam A."/>
            <person name="Weng X."/>
            <person name="Barry K."/>
            <person name="Bonette J."/>
            <person name="Campitelli B."/>
            <person name="Daum C."/>
            <person name="Gordon S."/>
            <person name="Gould B."/>
            <person name="Lipzen A."/>
            <person name="MacQueen A."/>
            <person name="Palacio-Mejia J."/>
            <person name="Plott C."/>
            <person name="Shakirov E."/>
            <person name="Shu S."/>
            <person name="Yoshinaga Y."/>
            <person name="Zane M."/>
            <person name="Rokhsar D."/>
            <person name="Grimwood J."/>
            <person name="Schmutz J."/>
            <person name="Juenger T."/>
        </authorList>
    </citation>
    <scope>NUCLEOTIDE SEQUENCE [LARGE SCALE GENOMIC DNA]</scope>
    <source>
        <strain evidence="2">cv. HAL2</strain>
    </source>
</reference>
<dbReference type="EMBL" id="CM009752">
    <property type="protein sequence ID" value="PUZ60492.1"/>
    <property type="molecule type" value="Genomic_DNA"/>
</dbReference>
<dbReference type="STRING" id="1504633.A0A2T7DY37"/>
<dbReference type="Proteomes" id="UP000244336">
    <property type="component" value="Chromosome 4"/>
</dbReference>
<gene>
    <name evidence="1" type="ORF">GQ55_4G132600</name>
</gene>